<keyword evidence="3" id="KW-1133">Transmembrane helix</keyword>
<protein>
    <recommendedName>
        <fullName evidence="6">NarX-like N-terminal domain-containing protein</fullName>
    </recommendedName>
</protein>
<dbReference type="InterPro" id="IPR029095">
    <property type="entry name" value="NarX-like_N"/>
</dbReference>
<dbReference type="Pfam" id="PF13675">
    <property type="entry name" value="PilJ"/>
    <property type="match status" value="2"/>
</dbReference>
<comment type="subcellular location">
    <subcellularLocation>
        <location evidence="1">Membrane</location>
        <topology evidence="1">Multi-pass membrane protein</topology>
    </subcellularLocation>
</comment>
<evidence type="ECO:0000259" key="6">
    <source>
        <dbReference type="Pfam" id="PF13675"/>
    </source>
</evidence>
<organism evidence="7 8">
    <name type="scientific">Simplicispira suum</name>
    <dbReference type="NCBI Taxonomy" id="2109915"/>
    <lineage>
        <taxon>Bacteria</taxon>
        <taxon>Pseudomonadati</taxon>
        <taxon>Pseudomonadota</taxon>
        <taxon>Betaproteobacteria</taxon>
        <taxon>Burkholderiales</taxon>
        <taxon>Comamonadaceae</taxon>
        <taxon>Simplicispira</taxon>
    </lineage>
</organism>
<dbReference type="EMBL" id="CP027669">
    <property type="protein sequence ID" value="AVO40983.1"/>
    <property type="molecule type" value="Genomic_DNA"/>
</dbReference>
<keyword evidence="5" id="KW-0732">Signal</keyword>
<feature type="domain" description="NarX-like N-terminal" evidence="6">
    <location>
        <begin position="155"/>
        <end position="245"/>
    </location>
</feature>
<keyword evidence="8" id="KW-1185">Reference proteome</keyword>
<keyword evidence="2" id="KW-0812">Transmembrane</keyword>
<feature type="domain" description="NarX-like N-terminal" evidence="6">
    <location>
        <begin position="33"/>
        <end position="123"/>
    </location>
</feature>
<evidence type="ECO:0000256" key="2">
    <source>
        <dbReference type="ARBA" id="ARBA00022692"/>
    </source>
</evidence>
<dbReference type="OrthoDB" id="952521at2"/>
<dbReference type="RefSeq" id="WP_106445969.1">
    <property type="nucleotide sequence ID" value="NZ_JACFMT010000012.1"/>
</dbReference>
<dbReference type="GO" id="GO:0016020">
    <property type="term" value="C:membrane"/>
    <property type="evidence" value="ECO:0007669"/>
    <property type="project" value="UniProtKB-SubCell"/>
</dbReference>
<feature type="chain" id="PRO_5015502606" description="NarX-like N-terminal domain-containing protein" evidence="5">
    <location>
        <begin position="28"/>
        <end position="274"/>
    </location>
</feature>
<dbReference type="AlphaFoldDB" id="A0A2S0MZ63"/>
<evidence type="ECO:0000313" key="8">
    <source>
        <dbReference type="Proteomes" id="UP000239326"/>
    </source>
</evidence>
<proteinExistence type="predicted"/>
<feature type="signal peptide" evidence="5">
    <location>
        <begin position="1"/>
        <end position="27"/>
    </location>
</feature>
<evidence type="ECO:0000256" key="1">
    <source>
        <dbReference type="ARBA" id="ARBA00004141"/>
    </source>
</evidence>
<sequence>MDRFQFCVWLLGGSTLAAWPASLLAQAATKGSQLDTASAVDLAGRLRMLSQRITKTYLQVGQSIATAQAALILHASIKQFESHLGTLQAFQPTPAVRSAMAHLATQWRYFKAQLVAPPSEQGANMLYDANEALQQAAHRSTVAYENVSTAPLDHLIGIAGRQRMLTQRMAKFYFYRTWGLYDAPSNMELYLSRAHFTAVLPAIENSPFVSERVKAHVAQVRRVWEPYQQVLFASQNPAQMRNEAERVAELSEVVLVTTDELVALLLAQAQGIAL</sequence>
<evidence type="ECO:0000256" key="3">
    <source>
        <dbReference type="ARBA" id="ARBA00022989"/>
    </source>
</evidence>
<evidence type="ECO:0000256" key="5">
    <source>
        <dbReference type="SAM" id="SignalP"/>
    </source>
</evidence>
<evidence type="ECO:0000313" key="7">
    <source>
        <dbReference type="EMBL" id="AVO40983.1"/>
    </source>
</evidence>
<evidence type="ECO:0000256" key="4">
    <source>
        <dbReference type="ARBA" id="ARBA00023136"/>
    </source>
</evidence>
<gene>
    <name evidence="7" type="ORF">C6571_06495</name>
</gene>
<reference evidence="7 8" key="1">
    <citation type="submission" date="2018-03" db="EMBL/GenBank/DDBJ databases">
        <title>Genome sequencing of Simplicispira sp.</title>
        <authorList>
            <person name="Kim S.-J."/>
            <person name="Heo J."/>
            <person name="Kwon S.-W."/>
        </authorList>
    </citation>
    <scope>NUCLEOTIDE SEQUENCE [LARGE SCALE GENOMIC DNA]</scope>
    <source>
        <strain evidence="7 8">SC1-8</strain>
    </source>
</reference>
<name>A0A2S0MZ63_9BURK</name>
<dbReference type="KEGG" id="simp:C6571_06495"/>
<keyword evidence="4" id="KW-0472">Membrane</keyword>
<dbReference type="Proteomes" id="UP000239326">
    <property type="component" value="Chromosome"/>
</dbReference>
<accession>A0A2S0MZ63</accession>